<dbReference type="Proteomes" id="UP000188929">
    <property type="component" value="Unassembled WGS sequence"/>
</dbReference>
<keyword evidence="5 7" id="KW-0275">Fatty acid biosynthesis</keyword>
<name>A0A1V2IED7_9ACTN</name>
<proteinExistence type="predicted"/>
<keyword evidence="11" id="KW-1185">Reference proteome</keyword>
<evidence type="ECO:0000313" key="10">
    <source>
        <dbReference type="EMBL" id="ONH31524.1"/>
    </source>
</evidence>
<evidence type="ECO:0000256" key="3">
    <source>
        <dbReference type="ARBA" id="ARBA00022832"/>
    </source>
</evidence>
<dbReference type="Gene3D" id="2.40.50.100">
    <property type="match status" value="1"/>
</dbReference>
<dbReference type="PROSITE" id="PS50968">
    <property type="entry name" value="BIOTINYL_LIPOYL"/>
    <property type="match status" value="1"/>
</dbReference>
<evidence type="ECO:0000256" key="5">
    <source>
        <dbReference type="ARBA" id="ARBA00023160"/>
    </source>
</evidence>
<evidence type="ECO:0000259" key="9">
    <source>
        <dbReference type="PROSITE" id="PS50968"/>
    </source>
</evidence>
<evidence type="ECO:0000256" key="4">
    <source>
        <dbReference type="ARBA" id="ARBA00023098"/>
    </source>
</evidence>
<dbReference type="PRINTS" id="PR01071">
    <property type="entry name" value="ACOABIOTINCC"/>
</dbReference>
<evidence type="ECO:0000256" key="8">
    <source>
        <dbReference type="SAM" id="MobiDB-lite"/>
    </source>
</evidence>
<feature type="domain" description="Lipoyl-binding" evidence="9">
    <location>
        <begin position="129"/>
        <end position="205"/>
    </location>
</feature>
<evidence type="ECO:0000256" key="6">
    <source>
        <dbReference type="ARBA" id="ARBA00023267"/>
    </source>
</evidence>
<dbReference type="PROSITE" id="PS00188">
    <property type="entry name" value="BIOTIN"/>
    <property type="match status" value="1"/>
</dbReference>
<reference evidence="11" key="1">
    <citation type="submission" date="2016-10" db="EMBL/GenBank/DDBJ databases">
        <title>Frankia sp. NRRL B-16386 Genome sequencing.</title>
        <authorList>
            <person name="Ghodhbane-Gtari F."/>
            <person name="Swanson E."/>
            <person name="Gueddou A."/>
            <person name="Hezbri K."/>
            <person name="Ktari K."/>
            <person name="Nouioui I."/>
            <person name="Morris K."/>
            <person name="Simpson S."/>
            <person name="Abebe-Akele F."/>
            <person name="Thomas K."/>
            <person name="Gtari M."/>
            <person name="Tisa L.S."/>
        </authorList>
    </citation>
    <scope>NUCLEOTIDE SEQUENCE [LARGE SCALE GENOMIC DNA]</scope>
    <source>
        <strain evidence="11">NRRL B-16386</strain>
    </source>
</reference>
<comment type="pathway">
    <text evidence="1 7">Lipid metabolism; fatty acid biosynthesis.</text>
</comment>
<evidence type="ECO:0000256" key="2">
    <source>
        <dbReference type="ARBA" id="ARBA00022516"/>
    </source>
</evidence>
<dbReference type="SUPFAM" id="SSF51230">
    <property type="entry name" value="Single hybrid motif"/>
    <property type="match status" value="1"/>
</dbReference>
<comment type="caution">
    <text evidence="10">The sequence shown here is derived from an EMBL/GenBank/DDBJ whole genome shotgun (WGS) entry which is preliminary data.</text>
</comment>
<dbReference type="GO" id="GO:0009317">
    <property type="term" value="C:acetyl-CoA carboxylase complex"/>
    <property type="evidence" value="ECO:0007669"/>
    <property type="project" value="InterPro"/>
</dbReference>
<keyword evidence="6 7" id="KW-0092">Biotin</keyword>
<dbReference type="STRING" id="1834516.BL253_09605"/>
<feature type="compositionally biased region" description="Low complexity" evidence="8">
    <location>
        <begin position="89"/>
        <end position="111"/>
    </location>
</feature>
<organism evidence="10 11">
    <name type="scientific">Pseudofrankia asymbiotica</name>
    <dbReference type="NCBI Taxonomy" id="1834516"/>
    <lineage>
        <taxon>Bacteria</taxon>
        <taxon>Bacillati</taxon>
        <taxon>Actinomycetota</taxon>
        <taxon>Actinomycetes</taxon>
        <taxon>Frankiales</taxon>
        <taxon>Frankiaceae</taxon>
        <taxon>Pseudofrankia</taxon>
    </lineage>
</organism>
<evidence type="ECO:0000256" key="1">
    <source>
        <dbReference type="ARBA" id="ARBA00005194"/>
    </source>
</evidence>
<evidence type="ECO:0000313" key="11">
    <source>
        <dbReference type="Proteomes" id="UP000188929"/>
    </source>
</evidence>
<dbReference type="AlphaFoldDB" id="A0A1V2IED7"/>
<dbReference type="InterPro" id="IPR000089">
    <property type="entry name" value="Biotin_lipoyl"/>
</dbReference>
<dbReference type="GO" id="GO:0003989">
    <property type="term" value="F:acetyl-CoA carboxylase activity"/>
    <property type="evidence" value="ECO:0007669"/>
    <property type="project" value="InterPro"/>
</dbReference>
<dbReference type="UniPathway" id="UPA00094"/>
<keyword evidence="4 7" id="KW-0443">Lipid metabolism</keyword>
<protein>
    <recommendedName>
        <fullName evidence="7">Biotin carboxyl carrier protein of acetyl-CoA carboxylase</fullName>
    </recommendedName>
</protein>
<sequence>MTGLGVADLDLVLTAVRHNAVALCEEAGRPPTRLRVTAGPLTVEVSWSDAGSAGTAGHGWDEPTANGAEAAASNGWSRHGVPAPRRDLAPAGAATGRGAASGTATATGAAAADDRQAGREAGGPPAAGQVEVTSPSVGVFYHAPEPGARPFVRVGDTVKAGQQLAILEVMKLMIPIEAGGPGRIVEVCRPDGGGVEFGDRLFLLAPVAAA</sequence>
<keyword evidence="3 7" id="KW-0276">Fatty acid metabolism</keyword>
<dbReference type="InterPro" id="IPR001882">
    <property type="entry name" value="Biotin_BS"/>
</dbReference>
<evidence type="ECO:0000256" key="7">
    <source>
        <dbReference type="RuleBase" id="RU364072"/>
    </source>
</evidence>
<accession>A0A1V2IED7</accession>
<keyword evidence="2 7" id="KW-0444">Lipid biosynthesis</keyword>
<dbReference type="InterPro" id="IPR001249">
    <property type="entry name" value="AcCoA_biotinCC"/>
</dbReference>
<dbReference type="InterPro" id="IPR011053">
    <property type="entry name" value="Single_hybrid_motif"/>
</dbReference>
<comment type="function">
    <text evidence="7">This protein is a component of the acetyl coenzyme A carboxylase complex; first, biotin carboxylase catalyzes the carboxylation of the carrier protein and then the transcarboxylase transfers the carboxyl group to form malonyl-CoA.</text>
</comment>
<feature type="region of interest" description="Disordered" evidence="8">
    <location>
        <begin position="49"/>
        <end position="129"/>
    </location>
</feature>
<dbReference type="Pfam" id="PF00364">
    <property type="entry name" value="Biotin_lipoyl"/>
    <property type="match status" value="1"/>
</dbReference>
<dbReference type="EMBL" id="MOMC01000016">
    <property type="protein sequence ID" value="ONH31524.1"/>
    <property type="molecule type" value="Genomic_DNA"/>
</dbReference>
<gene>
    <name evidence="10" type="ORF">BL253_09605</name>
</gene>
<dbReference type="GO" id="GO:0006633">
    <property type="term" value="P:fatty acid biosynthetic process"/>
    <property type="evidence" value="ECO:0007669"/>
    <property type="project" value="UniProtKB-UniPathway"/>
</dbReference>
<dbReference type="CDD" id="cd06850">
    <property type="entry name" value="biotinyl_domain"/>
    <property type="match status" value="1"/>
</dbReference>